<organism evidence="1 2">
    <name type="scientific">Diaporthe australafricana</name>
    <dbReference type="NCBI Taxonomy" id="127596"/>
    <lineage>
        <taxon>Eukaryota</taxon>
        <taxon>Fungi</taxon>
        <taxon>Dikarya</taxon>
        <taxon>Ascomycota</taxon>
        <taxon>Pezizomycotina</taxon>
        <taxon>Sordariomycetes</taxon>
        <taxon>Sordariomycetidae</taxon>
        <taxon>Diaporthales</taxon>
        <taxon>Diaporthaceae</taxon>
        <taxon>Diaporthe</taxon>
    </lineage>
</organism>
<comment type="caution">
    <text evidence="1">The sequence shown here is derived from an EMBL/GenBank/DDBJ whole genome shotgun (WGS) entry which is preliminary data.</text>
</comment>
<proteinExistence type="predicted"/>
<protein>
    <submittedName>
        <fullName evidence="1">Uncharacterized protein</fullName>
    </submittedName>
</protein>
<dbReference type="Proteomes" id="UP001583177">
    <property type="component" value="Unassembled WGS sequence"/>
</dbReference>
<evidence type="ECO:0000313" key="1">
    <source>
        <dbReference type="EMBL" id="KAL1849366.1"/>
    </source>
</evidence>
<gene>
    <name evidence="1" type="ORF">Daus18300_013297</name>
</gene>
<name>A0ABR3VZJ7_9PEZI</name>
<accession>A0ABR3VZJ7</accession>
<dbReference type="EMBL" id="JAWRVE010000202">
    <property type="protein sequence ID" value="KAL1849366.1"/>
    <property type="molecule type" value="Genomic_DNA"/>
</dbReference>
<keyword evidence="2" id="KW-1185">Reference proteome</keyword>
<evidence type="ECO:0000313" key="2">
    <source>
        <dbReference type="Proteomes" id="UP001583177"/>
    </source>
</evidence>
<sequence length="307" mass="34023">MAAATQQLLSPIHADVKGARHLTTILQQNGIPCALWAVNAAAHYGGGLVPLDIEVAINSADQQRVFELFTSYGLTLSTSEQQERQPGSLREWYETAPSSSKYRDRRRTRLVTPIYELPLSGDPLGDMLRPFIIIYSVETVGLPVIPLPASVAEDKSTATYVPLSILSATYPLRQDDLASPKESVDLLLRDCMVPSFQSLVRSELHVLLMHAEPSSPVWSQHRAQLSELIHSRSCPDGPDGMREVVADEKFNDFIEWFRASLKGEADYHGKLDGLRAAYRETYHSNIEVEPSDAQVETGQVDQHSASN</sequence>
<reference evidence="1 2" key="1">
    <citation type="journal article" date="2024" name="IMA Fungus">
        <title>IMA Genome - F19 : A genome assembly and annotation guide to empower mycologists, including annotated draft genome sequences of Ceratocystis pirilliformis, Diaporthe australafricana, Fusarium ophioides, Paecilomyces lecythidis, and Sporothrix stenoceras.</title>
        <authorList>
            <person name="Aylward J."/>
            <person name="Wilson A.M."/>
            <person name="Visagie C.M."/>
            <person name="Spraker J."/>
            <person name="Barnes I."/>
            <person name="Buitendag C."/>
            <person name="Ceriani C."/>
            <person name="Del Mar Angel L."/>
            <person name="du Plessis D."/>
            <person name="Fuchs T."/>
            <person name="Gasser K."/>
            <person name="Kramer D."/>
            <person name="Li W."/>
            <person name="Munsamy K."/>
            <person name="Piso A."/>
            <person name="Price J.L."/>
            <person name="Sonnekus B."/>
            <person name="Thomas C."/>
            <person name="van der Nest A."/>
            <person name="van Dijk A."/>
            <person name="van Heerden A."/>
            <person name="van Vuuren N."/>
            <person name="Yilmaz N."/>
            <person name="Duong T.A."/>
            <person name="van der Merwe N.A."/>
            <person name="Wingfield M.J."/>
            <person name="Wingfield B.D."/>
        </authorList>
    </citation>
    <scope>NUCLEOTIDE SEQUENCE [LARGE SCALE GENOMIC DNA]</scope>
    <source>
        <strain evidence="1 2">CMW 18300</strain>
    </source>
</reference>